<comment type="function">
    <text evidence="1">Required for the export of heme to the periplasm for the biogenesis of c-type cytochromes.</text>
</comment>
<feature type="transmembrane region" description="Helical" evidence="12">
    <location>
        <begin position="56"/>
        <end position="74"/>
    </location>
</feature>
<dbReference type="InterPro" id="IPR026031">
    <property type="entry name" value="Cyt_c_CcmB_bac"/>
</dbReference>
<keyword evidence="16" id="KW-1185">Reference proteome</keyword>
<dbReference type="GO" id="GO:0015232">
    <property type="term" value="F:heme transmembrane transporter activity"/>
    <property type="evidence" value="ECO:0007669"/>
    <property type="project" value="InterPro"/>
</dbReference>
<keyword evidence="10 12" id="KW-1133">Transmembrane helix</keyword>
<keyword evidence="9" id="KW-0201">Cytochrome c-type biogenesis</keyword>
<dbReference type="GO" id="GO:0017004">
    <property type="term" value="P:cytochrome complex assembly"/>
    <property type="evidence" value="ECO:0007669"/>
    <property type="project" value="UniProtKB-KW"/>
</dbReference>
<dbReference type="GO" id="GO:0005886">
    <property type="term" value="C:plasma membrane"/>
    <property type="evidence" value="ECO:0007669"/>
    <property type="project" value="UniProtKB-SubCell"/>
</dbReference>
<dbReference type="InterPro" id="IPR003544">
    <property type="entry name" value="Cyt_c_biogenesis_CcmB"/>
</dbReference>
<feature type="transmembrane region" description="Helical" evidence="12">
    <location>
        <begin position="166"/>
        <end position="191"/>
    </location>
</feature>
<comment type="similarity">
    <text evidence="3">Belongs to the CcmB/CycW/HelB family.</text>
</comment>
<dbReference type="Pfam" id="PF03379">
    <property type="entry name" value="CcmB"/>
    <property type="match status" value="1"/>
</dbReference>
<dbReference type="Proteomes" id="UP000521676">
    <property type="component" value="Unassembled WGS sequence"/>
</dbReference>
<evidence type="ECO:0000256" key="12">
    <source>
        <dbReference type="SAM" id="Phobius"/>
    </source>
</evidence>
<evidence type="ECO:0000256" key="6">
    <source>
        <dbReference type="ARBA" id="ARBA00022475"/>
    </source>
</evidence>
<evidence type="ECO:0000256" key="7">
    <source>
        <dbReference type="ARBA" id="ARBA00022519"/>
    </source>
</evidence>
<dbReference type="EMBL" id="CP128400">
    <property type="protein sequence ID" value="WJW68474.1"/>
    <property type="molecule type" value="Genomic_DNA"/>
</dbReference>
<dbReference type="EMBL" id="JACATZ010000003">
    <property type="protein sequence ID" value="NWJ48543.1"/>
    <property type="molecule type" value="Genomic_DNA"/>
</dbReference>
<reference evidence="13 15" key="1">
    <citation type="submission" date="2020-06" db="EMBL/GenBank/DDBJ databases">
        <title>Anoxygenic phototrophic Chloroflexota member uses a Type I reaction center.</title>
        <authorList>
            <person name="Tsuji J.M."/>
            <person name="Shaw N.A."/>
            <person name="Nagashima S."/>
            <person name="Venkiteswaran J."/>
            <person name="Schiff S.L."/>
            <person name="Hanada S."/>
            <person name="Tank M."/>
            <person name="Neufeld J.D."/>
        </authorList>
    </citation>
    <scope>NUCLEOTIDE SEQUENCE [LARGE SCALE GENOMIC DNA]</scope>
    <source>
        <strain evidence="13">L227-S17</strain>
    </source>
</reference>
<dbReference type="Proteomes" id="UP001431572">
    <property type="component" value="Chromosome 2"/>
</dbReference>
<protein>
    <recommendedName>
        <fullName evidence="4">Heme exporter protein B</fullName>
    </recommendedName>
</protein>
<evidence type="ECO:0000256" key="5">
    <source>
        <dbReference type="ARBA" id="ARBA00022448"/>
    </source>
</evidence>
<keyword evidence="11 12" id="KW-0472">Membrane</keyword>
<dbReference type="RefSeq" id="WP_341470379.1">
    <property type="nucleotide sequence ID" value="NZ_CP128400.1"/>
</dbReference>
<comment type="subcellular location">
    <subcellularLocation>
        <location evidence="2">Cell inner membrane</location>
        <topology evidence="2">Multi-pass membrane protein</topology>
    </subcellularLocation>
</comment>
<feature type="transmembrane region" description="Helical" evidence="12">
    <location>
        <begin position="135"/>
        <end position="159"/>
    </location>
</feature>
<dbReference type="PANTHER" id="PTHR30070">
    <property type="entry name" value="HEME EXPORTER PROTEIN B"/>
    <property type="match status" value="1"/>
</dbReference>
<keyword evidence="7" id="KW-0997">Cell inner membrane</keyword>
<dbReference type="GO" id="GO:1903607">
    <property type="term" value="P:cytochrome c biosynthetic process"/>
    <property type="evidence" value="ECO:0007669"/>
    <property type="project" value="TreeGrafter"/>
</dbReference>
<evidence type="ECO:0000256" key="2">
    <source>
        <dbReference type="ARBA" id="ARBA00004429"/>
    </source>
</evidence>
<dbReference type="PRINTS" id="PR01414">
    <property type="entry name" value="CCMBBIOGNSIS"/>
</dbReference>
<evidence type="ECO:0000256" key="9">
    <source>
        <dbReference type="ARBA" id="ARBA00022748"/>
    </source>
</evidence>
<sequence length="227" mass="24952">MGNYLRKVWAVFSKDVRAELRTKDIFSAMFVFSLLATLVFAFALPGKLMEPKEVAGVAPGLLWVAYTFSGVLGLNRSFIVEKDRGSLEGLLLAPADRSAIYLGKMLSNLTFMVLVEMLITPIFGVVFNYSMWNPLLIPVVLLGTLGFAEIGTLFAAMAVNTRAREVLLPVLFFSIMLPVIIAAANATTALLSNRPIEDIAGQLQFITIFDIIFLALPVLLFELVVEE</sequence>
<name>A0A8T7M962_9CHLR</name>
<dbReference type="PANTHER" id="PTHR30070:SF1">
    <property type="entry name" value="CYTOCHROME C BIOGENESIS B-RELATED"/>
    <property type="match status" value="1"/>
</dbReference>
<keyword evidence="8 12" id="KW-0812">Transmembrane</keyword>
<organism evidence="13 15">
    <name type="scientific">Candidatus Chlorohelix allophototropha</name>
    <dbReference type="NCBI Taxonomy" id="3003348"/>
    <lineage>
        <taxon>Bacteria</taxon>
        <taxon>Bacillati</taxon>
        <taxon>Chloroflexota</taxon>
        <taxon>Chloroflexia</taxon>
        <taxon>Candidatus Chloroheliales</taxon>
        <taxon>Candidatus Chloroheliaceae</taxon>
        <taxon>Candidatus Chlorohelix</taxon>
    </lineage>
</organism>
<evidence type="ECO:0000313" key="13">
    <source>
        <dbReference type="EMBL" id="NWJ48543.1"/>
    </source>
</evidence>
<evidence type="ECO:0000256" key="11">
    <source>
        <dbReference type="ARBA" id="ARBA00023136"/>
    </source>
</evidence>
<evidence type="ECO:0000313" key="16">
    <source>
        <dbReference type="Proteomes" id="UP001431572"/>
    </source>
</evidence>
<evidence type="ECO:0000313" key="15">
    <source>
        <dbReference type="Proteomes" id="UP000521676"/>
    </source>
</evidence>
<feature type="transmembrane region" description="Helical" evidence="12">
    <location>
        <begin position="106"/>
        <end position="129"/>
    </location>
</feature>
<keyword evidence="5" id="KW-0813">Transport</keyword>
<evidence type="ECO:0000256" key="4">
    <source>
        <dbReference type="ARBA" id="ARBA00016452"/>
    </source>
</evidence>
<keyword evidence="6" id="KW-1003">Cell membrane</keyword>
<gene>
    <name evidence="13" type="ORF">HXX08_22015</name>
    <name evidence="14" type="ORF">OZ401_004087</name>
</gene>
<proteinExistence type="inferred from homology"/>
<evidence type="ECO:0000313" key="14">
    <source>
        <dbReference type="EMBL" id="WJW68474.1"/>
    </source>
</evidence>
<evidence type="ECO:0000256" key="3">
    <source>
        <dbReference type="ARBA" id="ARBA00010544"/>
    </source>
</evidence>
<reference evidence="14" key="2">
    <citation type="journal article" date="2024" name="Nature">
        <title>Anoxygenic phototroph of the Chloroflexota uses a type I reaction centre.</title>
        <authorList>
            <person name="Tsuji J.M."/>
            <person name="Shaw N.A."/>
            <person name="Nagashima S."/>
            <person name="Venkiteswaran J.J."/>
            <person name="Schiff S.L."/>
            <person name="Watanabe T."/>
            <person name="Fukui M."/>
            <person name="Hanada S."/>
            <person name="Tank M."/>
            <person name="Neufeld J.D."/>
        </authorList>
    </citation>
    <scope>NUCLEOTIDE SEQUENCE</scope>
    <source>
        <strain evidence="14">L227-S17</strain>
    </source>
</reference>
<evidence type="ECO:0000256" key="10">
    <source>
        <dbReference type="ARBA" id="ARBA00022989"/>
    </source>
</evidence>
<feature type="transmembrane region" description="Helical" evidence="12">
    <location>
        <begin position="25"/>
        <end position="44"/>
    </location>
</feature>
<evidence type="ECO:0000256" key="1">
    <source>
        <dbReference type="ARBA" id="ARBA00002442"/>
    </source>
</evidence>
<feature type="transmembrane region" description="Helical" evidence="12">
    <location>
        <begin position="203"/>
        <end position="225"/>
    </location>
</feature>
<evidence type="ECO:0000256" key="8">
    <source>
        <dbReference type="ARBA" id="ARBA00022692"/>
    </source>
</evidence>
<accession>A0A8T7M962</accession>
<dbReference type="PIRSF" id="PIRSF002764">
    <property type="entry name" value="CcmB"/>
    <property type="match status" value="1"/>
</dbReference>
<dbReference type="AlphaFoldDB" id="A0A8T7M962"/>